<feature type="region of interest" description="Disordered" evidence="1">
    <location>
        <begin position="317"/>
        <end position="351"/>
    </location>
</feature>
<dbReference type="EMBL" id="FUKP01000007">
    <property type="protein sequence ID" value="SJN16483.1"/>
    <property type="molecule type" value="Genomic_DNA"/>
</dbReference>
<dbReference type="GO" id="GO:0008408">
    <property type="term" value="F:3'-5' exonuclease activity"/>
    <property type="evidence" value="ECO:0007669"/>
    <property type="project" value="InterPro"/>
</dbReference>
<dbReference type="Pfam" id="PF00570">
    <property type="entry name" value="HRDC"/>
    <property type="match status" value="1"/>
</dbReference>
<dbReference type="Proteomes" id="UP000196230">
    <property type="component" value="Unassembled WGS sequence"/>
</dbReference>
<dbReference type="GO" id="GO:0004525">
    <property type="term" value="F:ribonuclease III activity"/>
    <property type="evidence" value="ECO:0007669"/>
    <property type="project" value="UniProtKB-EC"/>
</dbReference>
<dbReference type="InterPro" id="IPR041605">
    <property type="entry name" value="Exo_C"/>
</dbReference>
<dbReference type="EC" id="3.1.26.3" evidence="3"/>
<dbReference type="Pfam" id="PF18305">
    <property type="entry name" value="DNA_pol_A_exoN"/>
    <property type="match status" value="1"/>
</dbReference>
<dbReference type="PANTHER" id="PTHR47649:SF1">
    <property type="entry name" value="RIBONUCLEASE D"/>
    <property type="match status" value="1"/>
</dbReference>
<feature type="compositionally biased region" description="Basic and acidic residues" evidence="1">
    <location>
        <begin position="317"/>
        <end position="331"/>
    </location>
</feature>
<protein>
    <submittedName>
        <fullName evidence="3">Ribonuclease D</fullName>
        <ecNumber evidence="3">3.1.26.3</ecNumber>
    </submittedName>
</protein>
<keyword evidence="3" id="KW-0378">Hydrolase</keyword>
<dbReference type="InterPro" id="IPR051086">
    <property type="entry name" value="RNase_D-like"/>
</dbReference>
<feature type="domain" description="HRDC" evidence="2">
    <location>
        <begin position="245"/>
        <end position="325"/>
    </location>
</feature>
<organism evidence="3 4">
    <name type="scientific">Micrococcus lylae</name>
    <dbReference type="NCBI Taxonomy" id="1273"/>
    <lineage>
        <taxon>Bacteria</taxon>
        <taxon>Bacillati</taxon>
        <taxon>Actinomycetota</taxon>
        <taxon>Actinomycetes</taxon>
        <taxon>Micrococcales</taxon>
        <taxon>Micrococcaceae</taxon>
        <taxon>Micrococcus</taxon>
    </lineage>
</organism>
<sequence>MTRTPSSRSSQKHDGGSPAATQTAASEAPRLITEPADGVPLLTDTPGGLAACAEALSGGTGPVAVDAERASGIRYGQRAFLVQLKRTGSGIWLIDPEAFDDLSPLVAALKGVEWILHASTQDLPCLSELGLWPDRLFDTELAARLAGLPRVGLAAVLEHMLGVTLAKEHSAADWSTRPLPESWLTYAALDVELLVELREALLALLESQGKREWAEQEFEHIRTTPVPGPREDPWRRASGAHALKSRTQLAVLRELWQARDDLARHRDIAPGRLLPDSAIVAAAKAQPRTVPQLRATQGFHGRAAGREAARWVAAIKAGRDRAADGDAPEVHRRGRGDGPPQPRLWKDRSPEADARLRTAKPWVARHAAEIGMPTENLLTPDTLRRICWDPPAVVTPESVAETLAGLGARPWQVEQTAAILTVSFLNPMPV</sequence>
<dbReference type="Gene3D" id="3.30.420.10">
    <property type="entry name" value="Ribonuclease H-like superfamily/Ribonuclease H"/>
    <property type="match status" value="1"/>
</dbReference>
<evidence type="ECO:0000259" key="2">
    <source>
        <dbReference type="PROSITE" id="PS50967"/>
    </source>
</evidence>
<dbReference type="InterPro" id="IPR044876">
    <property type="entry name" value="HRDC_dom_sf"/>
</dbReference>
<dbReference type="GO" id="GO:0006139">
    <property type="term" value="P:nucleobase-containing compound metabolic process"/>
    <property type="evidence" value="ECO:0007669"/>
    <property type="project" value="InterPro"/>
</dbReference>
<dbReference type="Gene3D" id="1.10.150.80">
    <property type="entry name" value="HRDC domain"/>
    <property type="match status" value="2"/>
</dbReference>
<dbReference type="InterPro" id="IPR002121">
    <property type="entry name" value="HRDC_dom"/>
</dbReference>
<dbReference type="PROSITE" id="PS50967">
    <property type="entry name" value="HRDC"/>
    <property type="match status" value="1"/>
</dbReference>
<evidence type="ECO:0000313" key="4">
    <source>
        <dbReference type="Proteomes" id="UP000196230"/>
    </source>
</evidence>
<dbReference type="CDD" id="cd06142">
    <property type="entry name" value="RNaseD_exo"/>
    <property type="match status" value="1"/>
</dbReference>
<dbReference type="Pfam" id="PF01612">
    <property type="entry name" value="DNA_pol_A_exo1"/>
    <property type="match status" value="1"/>
</dbReference>
<dbReference type="InterPro" id="IPR002562">
    <property type="entry name" value="3'-5'_exonuclease_dom"/>
</dbReference>
<dbReference type="SUPFAM" id="SSF53098">
    <property type="entry name" value="Ribonuclease H-like"/>
    <property type="match status" value="1"/>
</dbReference>
<feature type="region of interest" description="Disordered" evidence="1">
    <location>
        <begin position="1"/>
        <end position="32"/>
    </location>
</feature>
<dbReference type="RefSeq" id="WP_087133354.1">
    <property type="nucleotide sequence ID" value="NZ_FUKP01000007.1"/>
</dbReference>
<dbReference type="InterPro" id="IPR036397">
    <property type="entry name" value="RNaseH_sf"/>
</dbReference>
<reference evidence="3 4" key="1">
    <citation type="submission" date="2017-02" db="EMBL/GenBank/DDBJ databases">
        <authorList>
            <person name="Peterson S.W."/>
        </authorList>
    </citation>
    <scope>NUCLEOTIDE SEQUENCE [LARGE SCALE GENOMIC DNA]</scope>
    <source>
        <strain evidence="3 4">2B3F</strain>
    </source>
</reference>
<dbReference type="InterPro" id="IPR010997">
    <property type="entry name" value="HRDC-like_sf"/>
</dbReference>
<dbReference type="AlphaFoldDB" id="A0A1R4IB02"/>
<dbReference type="InterPro" id="IPR012337">
    <property type="entry name" value="RNaseH-like_sf"/>
</dbReference>
<proteinExistence type="predicted"/>
<evidence type="ECO:0000313" key="3">
    <source>
        <dbReference type="EMBL" id="SJN16483.1"/>
    </source>
</evidence>
<dbReference type="SMART" id="SM00474">
    <property type="entry name" value="35EXOc"/>
    <property type="match status" value="1"/>
</dbReference>
<dbReference type="SMART" id="SM00341">
    <property type="entry name" value="HRDC"/>
    <property type="match status" value="1"/>
</dbReference>
<dbReference type="PANTHER" id="PTHR47649">
    <property type="entry name" value="RIBONUCLEASE D"/>
    <property type="match status" value="1"/>
</dbReference>
<name>A0A1R4IB02_9MICC</name>
<dbReference type="GO" id="GO:0003676">
    <property type="term" value="F:nucleic acid binding"/>
    <property type="evidence" value="ECO:0007669"/>
    <property type="project" value="InterPro"/>
</dbReference>
<dbReference type="GO" id="GO:0000166">
    <property type="term" value="F:nucleotide binding"/>
    <property type="evidence" value="ECO:0007669"/>
    <property type="project" value="InterPro"/>
</dbReference>
<gene>
    <name evidence="3" type="ORF">FM125_00910</name>
</gene>
<dbReference type="SUPFAM" id="SSF47819">
    <property type="entry name" value="HRDC-like"/>
    <property type="match status" value="1"/>
</dbReference>
<accession>A0A1R4IB02</accession>
<evidence type="ECO:0000256" key="1">
    <source>
        <dbReference type="SAM" id="MobiDB-lite"/>
    </source>
</evidence>